<comment type="caution">
    <text evidence="2">The sequence shown here is derived from an EMBL/GenBank/DDBJ whole genome shotgun (WGS) entry which is preliminary data.</text>
</comment>
<name>A0A2W5GJF3_9SPHI</name>
<feature type="transmembrane region" description="Helical" evidence="1">
    <location>
        <begin position="36"/>
        <end position="55"/>
    </location>
</feature>
<keyword evidence="1" id="KW-1133">Transmembrane helix</keyword>
<keyword evidence="1" id="KW-0472">Membrane</keyword>
<reference evidence="2 3" key="1">
    <citation type="submission" date="2017-11" db="EMBL/GenBank/DDBJ databases">
        <title>Infants hospitalized years apart are colonized by the same room-sourced microbial strains.</title>
        <authorList>
            <person name="Brooks B."/>
            <person name="Olm M.R."/>
            <person name="Firek B.A."/>
            <person name="Baker R."/>
            <person name="Thomas B.C."/>
            <person name="Morowitz M.J."/>
            <person name="Banfield J.F."/>
        </authorList>
    </citation>
    <scope>NUCLEOTIDE SEQUENCE [LARGE SCALE GENOMIC DNA]</scope>
    <source>
        <strain evidence="2">S2_009_000_R2_76</strain>
    </source>
</reference>
<accession>A0A2W5GJF3</accession>
<proteinExistence type="predicted"/>
<evidence type="ECO:0000256" key="1">
    <source>
        <dbReference type="SAM" id="Phobius"/>
    </source>
</evidence>
<gene>
    <name evidence="2" type="ORF">DI598_15795</name>
</gene>
<keyword evidence="1" id="KW-0812">Transmembrane</keyword>
<dbReference type="AlphaFoldDB" id="A0A2W5GJF3"/>
<organism evidence="2 3">
    <name type="scientific">Pseudopedobacter saltans</name>
    <dbReference type="NCBI Taxonomy" id="151895"/>
    <lineage>
        <taxon>Bacteria</taxon>
        <taxon>Pseudomonadati</taxon>
        <taxon>Bacteroidota</taxon>
        <taxon>Sphingobacteriia</taxon>
        <taxon>Sphingobacteriales</taxon>
        <taxon>Sphingobacteriaceae</taxon>
        <taxon>Pseudopedobacter</taxon>
    </lineage>
</organism>
<dbReference type="Proteomes" id="UP000249645">
    <property type="component" value="Unassembled WGS sequence"/>
</dbReference>
<sequence>MKKFRITMNKIIPIAFILGLMTAFFSGKKQFKTRSIGTRMICFFIVPVLIFTISCQMKNGFDIVWDGGTIVKCNGQKKMVETFNINVTPSSTYQNRNEYIEKNKTGVKIGYDANDANGSYVKVYPPDGKAVTFSHLRNAPEVNIFHVKDCQFFVGNDEDKDGLEYVIKLEFDKENHISSCYIGRRGVLGYWMERFSLVSERSQKLNKFG</sequence>
<evidence type="ECO:0000313" key="3">
    <source>
        <dbReference type="Proteomes" id="UP000249645"/>
    </source>
</evidence>
<dbReference type="EMBL" id="QFOI01000373">
    <property type="protein sequence ID" value="PZP43422.1"/>
    <property type="molecule type" value="Genomic_DNA"/>
</dbReference>
<protein>
    <submittedName>
        <fullName evidence="2">Uncharacterized protein</fullName>
    </submittedName>
</protein>
<evidence type="ECO:0000313" key="2">
    <source>
        <dbReference type="EMBL" id="PZP43422.1"/>
    </source>
</evidence>